<dbReference type="EMBL" id="BOOA01000010">
    <property type="protein sequence ID" value="GIH23486.1"/>
    <property type="molecule type" value="Genomic_DNA"/>
</dbReference>
<keyword evidence="1" id="KW-0472">Membrane</keyword>
<dbReference type="RefSeq" id="WP_204040293.1">
    <property type="nucleotide sequence ID" value="NZ_BOOA01000010.1"/>
</dbReference>
<feature type="transmembrane region" description="Helical" evidence="1">
    <location>
        <begin position="90"/>
        <end position="110"/>
    </location>
</feature>
<sequence length="119" mass="13245">MAPADRSRLVVYGVMSLLGTAIISSAMTHQRGIIPGIVAGIVFGAMFLPILAWGEWAETQYRRHPWLNAIHFTVVYFIVSVLLFPEHSLLRSAITALVVGLIFAVLFTVVRRRQQRTAP</sequence>
<evidence type="ECO:0000313" key="2">
    <source>
        <dbReference type="EMBL" id="GIH23486.1"/>
    </source>
</evidence>
<keyword evidence="1" id="KW-0812">Transmembrane</keyword>
<proteinExistence type="predicted"/>
<dbReference type="AlphaFoldDB" id="A0A919Q797"/>
<keyword evidence="3" id="KW-1185">Reference proteome</keyword>
<comment type="caution">
    <text evidence="2">The sequence shown here is derived from an EMBL/GenBank/DDBJ whole genome shotgun (WGS) entry which is preliminary data.</text>
</comment>
<dbReference type="Proteomes" id="UP000640052">
    <property type="component" value="Unassembled WGS sequence"/>
</dbReference>
<keyword evidence="1" id="KW-1133">Transmembrane helix</keyword>
<gene>
    <name evidence="2" type="ORF">Aph01nite_17960</name>
</gene>
<reference evidence="2" key="1">
    <citation type="submission" date="2021-01" db="EMBL/GenBank/DDBJ databases">
        <title>Whole genome shotgun sequence of Acrocarpospora phusangensis NBRC 108782.</title>
        <authorList>
            <person name="Komaki H."/>
            <person name="Tamura T."/>
        </authorList>
    </citation>
    <scope>NUCLEOTIDE SEQUENCE</scope>
    <source>
        <strain evidence="2">NBRC 108782</strain>
    </source>
</reference>
<feature type="transmembrane region" description="Helical" evidence="1">
    <location>
        <begin position="33"/>
        <end position="54"/>
    </location>
</feature>
<evidence type="ECO:0000256" key="1">
    <source>
        <dbReference type="SAM" id="Phobius"/>
    </source>
</evidence>
<evidence type="ECO:0000313" key="3">
    <source>
        <dbReference type="Proteomes" id="UP000640052"/>
    </source>
</evidence>
<accession>A0A919Q797</accession>
<protein>
    <submittedName>
        <fullName evidence="2">Uncharacterized protein</fullName>
    </submittedName>
</protein>
<feature type="transmembrane region" description="Helical" evidence="1">
    <location>
        <begin position="9"/>
        <end position="27"/>
    </location>
</feature>
<name>A0A919Q797_9ACTN</name>
<organism evidence="2 3">
    <name type="scientific">Acrocarpospora phusangensis</name>
    <dbReference type="NCBI Taxonomy" id="1070424"/>
    <lineage>
        <taxon>Bacteria</taxon>
        <taxon>Bacillati</taxon>
        <taxon>Actinomycetota</taxon>
        <taxon>Actinomycetes</taxon>
        <taxon>Streptosporangiales</taxon>
        <taxon>Streptosporangiaceae</taxon>
        <taxon>Acrocarpospora</taxon>
    </lineage>
</organism>
<feature type="transmembrane region" description="Helical" evidence="1">
    <location>
        <begin position="66"/>
        <end position="84"/>
    </location>
</feature>